<dbReference type="RefSeq" id="XP_064710870.1">
    <property type="nucleotide sequence ID" value="XM_064848246.1"/>
</dbReference>
<dbReference type="AlphaFoldDB" id="A0AAV9NMJ5"/>
<comment type="caution">
    <text evidence="1">The sequence shown here is derived from an EMBL/GenBank/DDBJ whole genome shotgun (WGS) entry which is preliminary data.</text>
</comment>
<keyword evidence="2" id="KW-1185">Reference proteome</keyword>
<protein>
    <submittedName>
        <fullName evidence="1">Uncharacterized protein</fullName>
    </submittedName>
</protein>
<reference evidence="1 2" key="1">
    <citation type="submission" date="2023-08" db="EMBL/GenBank/DDBJ databases">
        <title>Black Yeasts Isolated from many extreme environments.</title>
        <authorList>
            <person name="Coleine C."/>
            <person name="Stajich J.E."/>
            <person name="Selbmann L."/>
        </authorList>
    </citation>
    <scope>NUCLEOTIDE SEQUENCE [LARGE SCALE GENOMIC DNA]</scope>
    <source>
        <strain evidence="1 2">CCFEE 5792</strain>
    </source>
</reference>
<accession>A0AAV9NMJ5</accession>
<evidence type="ECO:0000313" key="1">
    <source>
        <dbReference type="EMBL" id="KAK5062598.1"/>
    </source>
</evidence>
<dbReference type="GeneID" id="89972849"/>
<gene>
    <name evidence="1" type="ORF">LTR84_004671</name>
</gene>
<evidence type="ECO:0000313" key="2">
    <source>
        <dbReference type="Proteomes" id="UP001358417"/>
    </source>
</evidence>
<sequence length="349" mass="38602">MDVLSSKIDDLHLKISEQAAVEKISGRKIFFLGESKESVLTQLVLMKDQVHEAVLYGLSQDTDGVAAGVNIGLEGIENSQEVSLFFKSAAANFCKASISARFIKEVTGGCEPRSCTQLNAFTVVQDNKRRNRLMLFGTVREVDGAFRNVEISPYHVFDDDASGDGRVFACIGLAARFRRTDLLRYFDSQSIGIMNLDDGFSALSGFWQGIVDIPLMFADSSSVAMLDYSAEVFAEFDICDDSENSVPTGCLRAHNSNLDRMVRMMGDIIRVLEAKNFELEEQGCSQSTSLLSLSVTRGKYSTEICRLLCENGVNVYTTDKCGRNALDRAMYSQCGQRGEEGFLEERLAF</sequence>
<organism evidence="1 2">
    <name type="scientific">Exophiala bonariae</name>
    <dbReference type="NCBI Taxonomy" id="1690606"/>
    <lineage>
        <taxon>Eukaryota</taxon>
        <taxon>Fungi</taxon>
        <taxon>Dikarya</taxon>
        <taxon>Ascomycota</taxon>
        <taxon>Pezizomycotina</taxon>
        <taxon>Eurotiomycetes</taxon>
        <taxon>Chaetothyriomycetidae</taxon>
        <taxon>Chaetothyriales</taxon>
        <taxon>Herpotrichiellaceae</taxon>
        <taxon>Exophiala</taxon>
    </lineage>
</organism>
<name>A0AAV9NMJ5_9EURO</name>
<dbReference type="EMBL" id="JAVRRD010000002">
    <property type="protein sequence ID" value="KAK5062598.1"/>
    <property type="molecule type" value="Genomic_DNA"/>
</dbReference>
<dbReference type="Proteomes" id="UP001358417">
    <property type="component" value="Unassembled WGS sequence"/>
</dbReference>
<proteinExistence type="predicted"/>